<dbReference type="AlphaFoldDB" id="A0A4R7CZ33"/>
<dbReference type="InterPro" id="IPR006685">
    <property type="entry name" value="MscS_channel_2nd"/>
</dbReference>
<dbReference type="InterPro" id="IPR023408">
    <property type="entry name" value="MscS_beta-dom_sf"/>
</dbReference>
<organism evidence="11 12">
    <name type="scientific">Sphingobacterium paludis</name>
    <dbReference type="NCBI Taxonomy" id="1476465"/>
    <lineage>
        <taxon>Bacteria</taxon>
        <taxon>Pseudomonadati</taxon>
        <taxon>Bacteroidota</taxon>
        <taxon>Sphingobacteriia</taxon>
        <taxon>Sphingobacteriales</taxon>
        <taxon>Sphingobacteriaceae</taxon>
        <taxon>Sphingobacterium</taxon>
    </lineage>
</organism>
<dbReference type="Pfam" id="PF21082">
    <property type="entry name" value="MS_channel_3rd"/>
    <property type="match status" value="1"/>
</dbReference>
<feature type="transmembrane region" description="Helical" evidence="8">
    <location>
        <begin position="634"/>
        <end position="656"/>
    </location>
</feature>
<dbReference type="GO" id="GO:0008381">
    <property type="term" value="F:mechanosensitive monoatomic ion channel activity"/>
    <property type="evidence" value="ECO:0007669"/>
    <property type="project" value="UniProtKB-ARBA"/>
</dbReference>
<dbReference type="EMBL" id="SNZV01000005">
    <property type="protein sequence ID" value="TDS13207.1"/>
    <property type="molecule type" value="Genomic_DNA"/>
</dbReference>
<evidence type="ECO:0000259" key="10">
    <source>
        <dbReference type="Pfam" id="PF21082"/>
    </source>
</evidence>
<feature type="transmembrane region" description="Helical" evidence="8">
    <location>
        <begin position="402"/>
        <end position="421"/>
    </location>
</feature>
<dbReference type="Gene3D" id="2.30.30.60">
    <property type="match status" value="1"/>
</dbReference>
<dbReference type="PANTHER" id="PTHR30347:SF1">
    <property type="entry name" value="MECHANOSENSITIVE CHANNEL MSCK"/>
    <property type="match status" value="1"/>
</dbReference>
<feature type="transmembrane region" description="Helical" evidence="8">
    <location>
        <begin position="323"/>
        <end position="342"/>
    </location>
</feature>
<feature type="coiled-coil region" evidence="7">
    <location>
        <begin position="138"/>
        <end position="172"/>
    </location>
</feature>
<keyword evidence="3" id="KW-1003">Cell membrane</keyword>
<dbReference type="PANTHER" id="PTHR30347">
    <property type="entry name" value="POTASSIUM CHANNEL RELATED"/>
    <property type="match status" value="1"/>
</dbReference>
<dbReference type="SUPFAM" id="SSF82689">
    <property type="entry name" value="Mechanosensitive channel protein MscS (YggB), C-terminal domain"/>
    <property type="match status" value="1"/>
</dbReference>
<evidence type="ECO:0000256" key="6">
    <source>
        <dbReference type="ARBA" id="ARBA00023136"/>
    </source>
</evidence>
<dbReference type="Proteomes" id="UP000294752">
    <property type="component" value="Unassembled WGS sequence"/>
</dbReference>
<feature type="transmembrane region" description="Helical" evidence="8">
    <location>
        <begin position="516"/>
        <end position="535"/>
    </location>
</feature>
<feature type="transmembrane region" description="Helical" evidence="8">
    <location>
        <begin position="463"/>
        <end position="495"/>
    </location>
</feature>
<proteinExistence type="inferred from homology"/>
<evidence type="ECO:0000256" key="8">
    <source>
        <dbReference type="SAM" id="Phobius"/>
    </source>
</evidence>
<comment type="subcellular location">
    <subcellularLocation>
        <location evidence="1">Cell membrane</location>
        <topology evidence="1">Multi-pass membrane protein</topology>
    </subcellularLocation>
</comment>
<evidence type="ECO:0000256" key="1">
    <source>
        <dbReference type="ARBA" id="ARBA00004651"/>
    </source>
</evidence>
<dbReference type="InterPro" id="IPR049278">
    <property type="entry name" value="MS_channel_C"/>
</dbReference>
<evidence type="ECO:0000256" key="2">
    <source>
        <dbReference type="ARBA" id="ARBA00008017"/>
    </source>
</evidence>
<reference evidence="11 12" key="1">
    <citation type="submission" date="2019-03" db="EMBL/GenBank/DDBJ databases">
        <title>Genomic Encyclopedia of Type Strains, Phase III (KMG-III): the genomes of soil and plant-associated and newly described type strains.</title>
        <authorList>
            <person name="Whitman W."/>
        </authorList>
    </citation>
    <scope>NUCLEOTIDE SEQUENCE [LARGE SCALE GENOMIC DNA]</scope>
    <source>
        <strain evidence="11 12">CGMCC 1.12801</strain>
    </source>
</reference>
<keyword evidence="12" id="KW-1185">Reference proteome</keyword>
<feature type="transmembrane region" description="Helical" evidence="8">
    <location>
        <begin position="280"/>
        <end position="302"/>
    </location>
</feature>
<dbReference type="SUPFAM" id="SSF50182">
    <property type="entry name" value="Sm-like ribonucleoproteins"/>
    <property type="match status" value="1"/>
</dbReference>
<dbReference type="Gene3D" id="1.10.287.1260">
    <property type="match status" value="1"/>
</dbReference>
<dbReference type="SUPFAM" id="SSF82861">
    <property type="entry name" value="Mechanosensitive channel protein MscS (YggB), transmembrane region"/>
    <property type="match status" value="1"/>
</dbReference>
<keyword evidence="7" id="KW-0175">Coiled coil</keyword>
<evidence type="ECO:0000256" key="4">
    <source>
        <dbReference type="ARBA" id="ARBA00022692"/>
    </source>
</evidence>
<keyword evidence="6 8" id="KW-0472">Membrane</keyword>
<evidence type="ECO:0000313" key="12">
    <source>
        <dbReference type="Proteomes" id="UP000294752"/>
    </source>
</evidence>
<gene>
    <name evidence="11" type="ORF">B0I21_105341</name>
</gene>
<feature type="domain" description="Mechanosensitive ion channel MscS" evidence="9">
    <location>
        <begin position="650"/>
        <end position="716"/>
    </location>
</feature>
<keyword evidence="4 8" id="KW-0812">Transmembrane</keyword>
<comment type="caution">
    <text evidence="11">The sequence shown here is derived from an EMBL/GenBank/DDBJ whole genome shotgun (WGS) entry which is preliminary data.</text>
</comment>
<dbReference type="Gene3D" id="3.30.70.100">
    <property type="match status" value="1"/>
</dbReference>
<dbReference type="InterPro" id="IPR011066">
    <property type="entry name" value="MscS_channel_C_sf"/>
</dbReference>
<feature type="transmembrane region" description="Helical" evidence="8">
    <location>
        <begin position="348"/>
        <end position="366"/>
    </location>
</feature>
<keyword evidence="5 8" id="KW-1133">Transmembrane helix</keyword>
<accession>A0A4R7CZ33</accession>
<protein>
    <submittedName>
        <fullName evidence="11">Mechanosensitive ion channel-like protein</fullName>
    </submittedName>
</protein>
<feature type="transmembrane region" description="Helical" evidence="8">
    <location>
        <begin position="433"/>
        <end position="457"/>
    </location>
</feature>
<evidence type="ECO:0000259" key="9">
    <source>
        <dbReference type="Pfam" id="PF00924"/>
    </source>
</evidence>
<name>A0A4R7CZ33_9SPHI</name>
<evidence type="ECO:0000256" key="7">
    <source>
        <dbReference type="SAM" id="Coils"/>
    </source>
</evidence>
<dbReference type="InterPro" id="IPR011014">
    <property type="entry name" value="MscS_channel_TM-2"/>
</dbReference>
<dbReference type="Pfam" id="PF00924">
    <property type="entry name" value="MS_channel_2nd"/>
    <property type="match status" value="1"/>
</dbReference>
<comment type="similarity">
    <text evidence="2">Belongs to the MscS (TC 1.A.23) family.</text>
</comment>
<feature type="transmembrane region" description="Helical" evidence="8">
    <location>
        <begin position="606"/>
        <end position="628"/>
    </location>
</feature>
<evidence type="ECO:0000256" key="5">
    <source>
        <dbReference type="ARBA" id="ARBA00022989"/>
    </source>
</evidence>
<feature type="domain" description="Mechanosensitive ion channel MscS C-terminal" evidence="10">
    <location>
        <begin position="730"/>
        <end position="806"/>
    </location>
</feature>
<feature type="transmembrane region" description="Helical" evidence="8">
    <location>
        <begin position="373"/>
        <end position="390"/>
    </location>
</feature>
<evidence type="ECO:0000256" key="3">
    <source>
        <dbReference type="ARBA" id="ARBA00022475"/>
    </source>
</evidence>
<dbReference type="OrthoDB" id="9809206at2"/>
<dbReference type="InterPro" id="IPR010920">
    <property type="entry name" value="LSM_dom_sf"/>
</dbReference>
<evidence type="ECO:0000313" key="11">
    <source>
        <dbReference type="EMBL" id="TDS13207.1"/>
    </source>
</evidence>
<dbReference type="GO" id="GO:0005886">
    <property type="term" value="C:plasma membrane"/>
    <property type="evidence" value="ECO:0007669"/>
    <property type="project" value="UniProtKB-SubCell"/>
</dbReference>
<sequence>MNSRNLRRLLLCYFVFFQNLGLLAVEVLPMQDSLNVVSDTSKKDYVAGMEEFFRKASVQSENDLALDRALMRQNKVFEEIKVASRQAHAFLKQGFDTLAMRTKLGEAIQWRTLAGDGVFENQGTAHTSRNLTATYNILNALQIQVLSYKKQVDDYQEKLVSYRLAIDSLSNDKSLFVFSRDSSELSEYIKKLRLLSKAVTPINKQLAVNINGVQALQDDLNIELLVLENSLEEILYYQRNIAEKSFAKDFAPLWETSKYDRSLKEIFHFSRIKAQLVLNYYVKAHIGKLFFALFIVVLVMLYTYSLKRGVEKDGHKIKGKSMLLSSPLSSSLVIGLSVGQFIFPNPPFIFLTIFVCLSALMLTLTFRRFISPYWMQVWLVFFVLYFIASLDNMVLQASRLERYMMICIAVSAIVSSVMTLFKRSKHVELQEKWILFPIALVGVLEFGSVLFNLFGLFNIAKALMIAGLLNVIVAIIFLWVVRLVNEGLSLASLLYTKQERRLFYINYNRVGKRAPAFFYVLLIVGWFVLFGRNFYEFRFLSEPLNAVLYNKHQLGTYSFSVSNFVVFFLIMLGTTVLSKIVSFFAADPQWNTRDEKEEKRFHLGSWILLVRISIIVLGFLLAFSAVGIPLQQMTIIVGALGVGIGFGLQTLVNNLVSGLIIAFEKPVNVDDLIEVGGQSGKVKSIGFRSSVIATADGADLIMPNGDLLNSHVINWTLGGFRKRLHLRLAIQYGSDLEQTRQLLITLFDKEEQVLASPPPVVQFVEVTAQSVGIDLYFWVKTLKDAGQINSDMLVAIGHLLQDNGIKLAVTQQEVHLVRTPSGRKTNKSEDNSEHM</sequence>
<dbReference type="InterPro" id="IPR052702">
    <property type="entry name" value="MscS-like_channel"/>
</dbReference>
<feature type="transmembrane region" description="Helical" evidence="8">
    <location>
        <begin position="564"/>
        <end position="585"/>
    </location>
</feature>